<dbReference type="PROSITE" id="PS51686">
    <property type="entry name" value="SAM_MT_RSMB_NOP"/>
    <property type="match status" value="1"/>
</dbReference>
<comment type="function">
    <text evidence="1">Specifically methylates the cytosine at position 967 (m5C967) of 16S rRNA.</text>
</comment>
<evidence type="ECO:0000313" key="17">
    <source>
        <dbReference type="Proteomes" id="UP001165287"/>
    </source>
</evidence>
<dbReference type="PROSITE" id="PS01153">
    <property type="entry name" value="NOL1_NOP2_SUN"/>
    <property type="match status" value="1"/>
</dbReference>
<feature type="binding site" evidence="14">
    <location>
        <position position="310"/>
    </location>
    <ligand>
        <name>S-adenosyl-L-methionine</name>
        <dbReference type="ChEBI" id="CHEBI:59789"/>
    </ligand>
</feature>
<dbReference type="InterPro" id="IPR004573">
    <property type="entry name" value="rRNA_ssu_MeTfrase_B"/>
</dbReference>
<dbReference type="PANTHER" id="PTHR22807:SF53">
    <property type="entry name" value="RIBOSOMAL RNA SMALL SUBUNIT METHYLTRANSFERASE B-RELATED"/>
    <property type="match status" value="1"/>
</dbReference>
<dbReference type="Pfam" id="PF01029">
    <property type="entry name" value="NusB"/>
    <property type="match status" value="1"/>
</dbReference>
<sequence length="447" mass="50387">MKTTNVRDVAVETLLQIEKNQAYSHLLLNSMIKKHKVNEKDIALLTEIVYGSLQRRITLDYFLAGFLKKAKKVEPWVQILLRISIYQMVYLDRVPERAILFEAVEIAKHRGHKGIASLVNGVLRSVQREGIPDVEKISDPVERLSIKTSHPQWLVEKWMNQFGLEETEKMCETNLLPPTQTARVNQMKLTVDELLLDLNNKGIMAEPGDLAEDGIKGSKGNLALTDAFSEGLLTIQDESSMLVARALDPQREEKVLDACAAPGGKSTHIAERMNGTGIVHSLDLHEHKVKLINQQADRLDLQNIQAEAFDSRKVLERFEKASFDRILVDAPCSGFGVIRRKPDIKYTKTQDDVLKLAELQHKILQEVAPLLKGGGVLVYSTCTIDQEENGDVIETFLENNPEFVRNDAVKELLPEKLARYLSNGEVQILPHYFGTDGFYIACLRKKG</sequence>
<dbReference type="SUPFAM" id="SSF53335">
    <property type="entry name" value="S-adenosyl-L-methionine-dependent methyltransferases"/>
    <property type="match status" value="1"/>
</dbReference>
<dbReference type="RefSeq" id="WP_224137922.1">
    <property type="nucleotide sequence ID" value="NZ_JAIQUM010000009.1"/>
</dbReference>
<comment type="subcellular location">
    <subcellularLocation>
        <location evidence="2">Cytoplasm</location>
    </subcellularLocation>
</comment>
<evidence type="ECO:0000259" key="15">
    <source>
        <dbReference type="PROSITE" id="PS51686"/>
    </source>
</evidence>
<evidence type="ECO:0000256" key="2">
    <source>
        <dbReference type="ARBA" id="ARBA00004496"/>
    </source>
</evidence>
<dbReference type="InterPro" id="IPR054728">
    <property type="entry name" value="RsmB-like_ferredoxin"/>
</dbReference>
<keyword evidence="9 14" id="KW-0949">S-adenosyl-L-methionine</keyword>
<evidence type="ECO:0000256" key="9">
    <source>
        <dbReference type="ARBA" id="ARBA00022691"/>
    </source>
</evidence>
<dbReference type="InterPro" id="IPR006027">
    <property type="entry name" value="NusB_RsmB_TIM44"/>
</dbReference>
<comment type="catalytic activity">
    <reaction evidence="13">
        <text>cytidine(967) in 16S rRNA + S-adenosyl-L-methionine = 5-methylcytidine(967) in 16S rRNA + S-adenosyl-L-homocysteine + H(+)</text>
        <dbReference type="Rhea" id="RHEA:42748"/>
        <dbReference type="Rhea" id="RHEA-COMP:10219"/>
        <dbReference type="Rhea" id="RHEA-COMP:10220"/>
        <dbReference type="ChEBI" id="CHEBI:15378"/>
        <dbReference type="ChEBI" id="CHEBI:57856"/>
        <dbReference type="ChEBI" id="CHEBI:59789"/>
        <dbReference type="ChEBI" id="CHEBI:74483"/>
        <dbReference type="ChEBI" id="CHEBI:82748"/>
        <dbReference type="EC" id="2.1.1.176"/>
    </reaction>
</comment>
<evidence type="ECO:0000256" key="10">
    <source>
        <dbReference type="ARBA" id="ARBA00022884"/>
    </source>
</evidence>
<dbReference type="InterPro" id="IPR001678">
    <property type="entry name" value="MeTrfase_RsmB-F_NOP2_dom"/>
</dbReference>
<dbReference type="Pfam" id="PF01189">
    <property type="entry name" value="Methyltr_RsmB-F"/>
    <property type="match status" value="1"/>
</dbReference>
<dbReference type="InterPro" id="IPR049560">
    <property type="entry name" value="MeTrfase_RsmB-F_NOP2_cat"/>
</dbReference>
<comment type="caution">
    <text evidence="16">The sequence shown here is derived from an EMBL/GenBank/DDBJ whole genome shotgun (WGS) entry which is preliminary data.</text>
</comment>
<protein>
    <recommendedName>
        <fullName evidence="4">16S rRNA (cytosine(967)-C(5))-methyltransferase</fullName>
        <ecNumber evidence="4">2.1.1.176</ecNumber>
    </recommendedName>
    <alternativeName>
        <fullName evidence="11">16S rRNA m5C967 methyltransferase</fullName>
    </alternativeName>
    <alternativeName>
        <fullName evidence="12">rRNA (cytosine-C(5)-)-methyltransferase RsmB</fullName>
    </alternativeName>
</protein>
<evidence type="ECO:0000256" key="3">
    <source>
        <dbReference type="ARBA" id="ARBA00007494"/>
    </source>
</evidence>
<feature type="binding site" evidence="14">
    <location>
        <position position="283"/>
    </location>
    <ligand>
        <name>S-adenosyl-L-methionine</name>
        <dbReference type="ChEBI" id="CHEBI:59789"/>
    </ligand>
</feature>
<dbReference type="SUPFAM" id="SSF48013">
    <property type="entry name" value="NusB-like"/>
    <property type="match status" value="1"/>
</dbReference>
<organism evidence="16 17">
    <name type="scientific">Metabacillus rhizolycopersici</name>
    <dbReference type="NCBI Taxonomy" id="2875709"/>
    <lineage>
        <taxon>Bacteria</taxon>
        <taxon>Bacillati</taxon>
        <taxon>Bacillota</taxon>
        <taxon>Bacilli</taxon>
        <taxon>Bacillales</taxon>
        <taxon>Bacillaceae</taxon>
        <taxon>Metabacillus</taxon>
    </lineage>
</organism>
<dbReference type="PRINTS" id="PR02008">
    <property type="entry name" value="RCMTFAMILY"/>
</dbReference>
<dbReference type="Gene3D" id="3.30.70.1170">
    <property type="entry name" value="Sun protein, domain 3"/>
    <property type="match status" value="1"/>
</dbReference>
<dbReference type="Proteomes" id="UP001165287">
    <property type="component" value="Unassembled WGS sequence"/>
</dbReference>
<dbReference type="PANTHER" id="PTHR22807">
    <property type="entry name" value="NOP2 YEAST -RELATED NOL1/NOP2/FMU SUN DOMAIN-CONTAINING"/>
    <property type="match status" value="1"/>
</dbReference>
<evidence type="ECO:0000256" key="12">
    <source>
        <dbReference type="ARBA" id="ARBA00031088"/>
    </source>
</evidence>
<keyword evidence="5" id="KW-0963">Cytoplasm</keyword>
<feature type="binding site" evidence="14">
    <location>
        <begin position="259"/>
        <end position="265"/>
    </location>
    <ligand>
        <name>S-adenosyl-L-methionine</name>
        <dbReference type="ChEBI" id="CHEBI:59789"/>
    </ligand>
</feature>
<keyword evidence="17" id="KW-1185">Reference proteome</keyword>
<dbReference type="Gene3D" id="1.10.940.10">
    <property type="entry name" value="NusB-like"/>
    <property type="match status" value="1"/>
</dbReference>
<accession>A0ABS7UP53</accession>
<dbReference type="CDD" id="cd02440">
    <property type="entry name" value="AdoMet_MTases"/>
    <property type="match status" value="1"/>
</dbReference>
<evidence type="ECO:0000256" key="13">
    <source>
        <dbReference type="ARBA" id="ARBA00047283"/>
    </source>
</evidence>
<gene>
    <name evidence="16" type="primary">rsmB</name>
    <name evidence="16" type="ORF">K9V48_06095</name>
</gene>
<dbReference type="EC" id="2.1.1.176" evidence="4"/>
<evidence type="ECO:0000313" key="16">
    <source>
        <dbReference type="EMBL" id="MBZ5749822.1"/>
    </source>
</evidence>
<evidence type="ECO:0000256" key="5">
    <source>
        <dbReference type="ARBA" id="ARBA00022490"/>
    </source>
</evidence>
<evidence type="ECO:0000256" key="8">
    <source>
        <dbReference type="ARBA" id="ARBA00022679"/>
    </source>
</evidence>
<evidence type="ECO:0000256" key="11">
    <source>
        <dbReference type="ARBA" id="ARBA00030399"/>
    </source>
</evidence>
<dbReference type="GO" id="GO:0032259">
    <property type="term" value="P:methylation"/>
    <property type="evidence" value="ECO:0007669"/>
    <property type="project" value="UniProtKB-KW"/>
</dbReference>
<evidence type="ECO:0000256" key="14">
    <source>
        <dbReference type="PROSITE-ProRule" id="PRU01023"/>
    </source>
</evidence>
<evidence type="ECO:0000256" key="4">
    <source>
        <dbReference type="ARBA" id="ARBA00012140"/>
    </source>
</evidence>
<dbReference type="NCBIfam" id="TIGR00563">
    <property type="entry name" value="rsmB"/>
    <property type="match status" value="1"/>
</dbReference>
<evidence type="ECO:0000256" key="1">
    <source>
        <dbReference type="ARBA" id="ARBA00002724"/>
    </source>
</evidence>
<keyword evidence="6" id="KW-0698">rRNA processing</keyword>
<dbReference type="InterPro" id="IPR023267">
    <property type="entry name" value="RCMT"/>
</dbReference>
<dbReference type="GO" id="GO:0008168">
    <property type="term" value="F:methyltransferase activity"/>
    <property type="evidence" value="ECO:0007669"/>
    <property type="project" value="UniProtKB-KW"/>
</dbReference>
<evidence type="ECO:0000256" key="6">
    <source>
        <dbReference type="ARBA" id="ARBA00022552"/>
    </source>
</evidence>
<dbReference type="Gene3D" id="3.40.50.150">
    <property type="entry name" value="Vaccinia Virus protein VP39"/>
    <property type="match status" value="1"/>
</dbReference>
<feature type="binding site" evidence="14">
    <location>
        <position position="329"/>
    </location>
    <ligand>
        <name>S-adenosyl-L-methionine</name>
        <dbReference type="ChEBI" id="CHEBI:59789"/>
    </ligand>
</feature>
<feature type="active site" description="Nucleophile" evidence="14">
    <location>
        <position position="382"/>
    </location>
</feature>
<dbReference type="InterPro" id="IPR029063">
    <property type="entry name" value="SAM-dependent_MTases_sf"/>
</dbReference>
<keyword evidence="8 14" id="KW-0808">Transferase</keyword>
<reference evidence="16" key="1">
    <citation type="submission" date="2024-05" db="EMBL/GenBank/DDBJ databases">
        <title>Metabacillus sp. nov., isolated from the rhizosphere soil of tomato plants.</title>
        <authorList>
            <person name="Ma R."/>
        </authorList>
    </citation>
    <scope>NUCLEOTIDE SEQUENCE</scope>
    <source>
        <strain evidence="16">DBTR6</strain>
    </source>
</reference>
<feature type="domain" description="SAM-dependent MTase RsmB/NOP-type" evidence="15">
    <location>
        <begin position="170"/>
        <end position="446"/>
    </location>
</feature>
<dbReference type="NCBIfam" id="NF011494">
    <property type="entry name" value="PRK14902.1"/>
    <property type="match status" value="1"/>
</dbReference>
<dbReference type="Pfam" id="PF22458">
    <property type="entry name" value="RsmF-B_ferredox"/>
    <property type="match status" value="1"/>
</dbReference>
<dbReference type="InterPro" id="IPR018314">
    <property type="entry name" value="RsmB/NOL1/NOP2-like_CS"/>
</dbReference>
<dbReference type="InterPro" id="IPR035926">
    <property type="entry name" value="NusB-like_sf"/>
</dbReference>
<proteinExistence type="inferred from homology"/>
<dbReference type="EMBL" id="JAIQUM010000009">
    <property type="protein sequence ID" value="MBZ5749822.1"/>
    <property type="molecule type" value="Genomic_DNA"/>
</dbReference>
<name>A0ABS7UP53_9BACI</name>
<comment type="similarity">
    <text evidence="3 14">Belongs to the class I-like SAM-binding methyltransferase superfamily. RsmB/NOP family.</text>
</comment>
<evidence type="ECO:0000256" key="7">
    <source>
        <dbReference type="ARBA" id="ARBA00022603"/>
    </source>
</evidence>
<keyword evidence="10 14" id="KW-0694">RNA-binding</keyword>
<keyword evidence="7 14" id="KW-0489">Methyltransferase</keyword>